<dbReference type="RefSeq" id="WP_008094590.1">
    <property type="nucleotide sequence ID" value="NZ_AOLG01000035.1"/>
</dbReference>
<dbReference type="AlphaFoldDB" id="M0G8I7"/>
<reference evidence="1 2" key="1">
    <citation type="journal article" date="2014" name="PLoS Genet.">
        <title>Phylogenetically driven sequencing of extremely halophilic archaea reveals strategies for static and dynamic osmo-response.</title>
        <authorList>
            <person name="Becker E.A."/>
            <person name="Seitzer P.M."/>
            <person name="Tritt A."/>
            <person name="Larsen D."/>
            <person name="Krusor M."/>
            <person name="Yao A.I."/>
            <person name="Wu D."/>
            <person name="Madern D."/>
            <person name="Eisen J.A."/>
            <person name="Darling A.E."/>
            <person name="Facciotti M.T."/>
        </authorList>
    </citation>
    <scope>NUCLEOTIDE SEQUENCE [LARGE SCALE GENOMIC DNA]</scope>
    <source>
        <strain evidence="2">DSM 18310 / JCM 13924 / TL6</strain>
    </source>
</reference>
<dbReference type="Proteomes" id="UP000011559">
    <property type="component" value="Unassembled WGS sequence"/>
</dbReference>
<dbReference type="EMBL" id="AOLG01000035">
    <property type="protein sequence ID" value="ELZ68571.1"/>
    <property type="molecule type" value="Genomic_DNA"/>
</dbReference>
<organism evidence="1 2">
    <name type="scientific">Haloferax prahovense (strain DSM 18310 / JCM 13924 / TL6)</name>
    <dbReference type="NCBI Taxonomy" id="1227461"/>
    <lineage>
        <taxon>Archaea</taxon>
        <taxon>Methanobacteriati</taxon>
        <taxon>Methanobacteriota</taxon>
        <taxon>Stenosarchaea group</taxon>
        <taxon>Halobacteria</taxon>
        <taxon>Halobacteriales</taxon>
        <taxon>Haloferacaceae</taxon>
        <taxon>Haloferax</taxon>
    </lineage>
</organism>
<dbReference type="InterPro" id="IPR036890">
    <property type="entry name" value="HATPase_C_sf"/>
</dbReference>
<dbReference type="SUPFAM" id="SSF55874">
    <property type="entry name" value="ATPase domain of HSP90 chaperone/DNA topoisomerase II/histidine kinase"/>
    <property type="match status" value="1"/>
</dbReference>
<dbReference type="Gene3D" id="3.30.565.10">
    <property type="entry name" value="Histidine kinase-like ATPase, C-terminal domain"/>
    <property type="match status" value="1"/>
</dbReference>
<dbReference type="GO" id="GO:0005524">
    <property type="term" value="F:ATP binding"/>
    <property type="evidence" value="ECO:0007669"/>
    <property type="project" value="UniProtKB-KW"/>
</dbReference>
<sequence length="672" mass="76976">MSQLEPESTESESDSPYKMSLSLNVLNHLGLNLYSNVPAVLSEAVANAWDADAENVDVDIYPDEEKIVIVDDGQGMDAEDVNERYLRVGYRRRRDDERSNRTPKHDRPVMGRKGIGKLSLLSVAETVDVYTAKDGDQNGFRMQLSEIQRAIGEEESSSGVQQQQYVPTQLDDFPDELTKGTKIVLTDLTKRVHTTEHALRKRLARRFSILGTEYDFTVRINGEEVTATDRDYFHKVQFLWTFEDHHYRDLCRDSKLEAHEEREGKTPDGYEVSGWIGTVEKPSDLVEDYPGHDTEADDLNKISLMVRGRMAKPDLLESVNDSRMFSKYLVGEIHADFLDYDDQEDIATSNREDVVKEDPRYQELLDFLRIQLSHIAGKWNDLRNQQASREARQIGIVDMWYESLEPEQRERAQSLLGKISRMSVKDESDRKELFKYGILAFENLKYQEKIDSVGDLTEADGRTISRTLSDLDDVETSQHQQMVSHRKKVVDAFLSRVEQEGVDDETFVHLREHPWLLNPAWEQSPVDEELQKTVKNHLSEAGHFDGEVDACESTIRCVRAASGYTLVALRHPTEPANSGLHELVDTFEDALEHGLEEEGYDTQFADVVFVVPDTETWSELEGLLKKRGIVVKKYKDLLRGTSRVYQSRTSQDSRNGRVSRLLNQIDDGDVFD</sequence>
<proteinExistence type="predicted"/>
<dbReference type="Pfam" id="PF13589">
    <property type="entry name" value="HATPase_c_3"/>
    <property type="match status" value="1"/>
</dbReference>
<accession>M0G8I7</accession>
<keyword evidence="2" id="KW-1185">Reference proteome</keyword>
<evidence type="ECO:0000313" key="2">
    <source>
        <dbReference type="Proteomes" id="UP000011559"/>
    </source>
</evidence>
<dbReference type="OrthoDB" id="8127at2157"/>
<dbReference type="PATRIC" id="fig|1227461.3.peg.2208"/>
<comment type="caution">
    <text evidence="1">The sequence shown here is derived from an EMBL/GenBank/DDBJ whole genome shotgun (WGS) entry which is preliminary data.</text>
</comment>
<keyword evidence="1" id="KW-0067">ATP-binding</keyword>
<keyword evidence="1" id="KW-0547">Nucleotide-binding</keyword>
<gene>
    <name evidence="1" type="ORF">C457_11221</name>
</gene>
<evidence type="ECO:0000313" key="1">
    <source>
        <dbReference type="EMBL" id="ELZ68571.1"/>
    </source>
</evidence>
<protein>
    <submittedName>
        <fullName evidence="1">ATP-binding protein</fullName>
    </submittedName>
</protein>
<name>M0G8I7_HALPT</name>